<proteinExistence type="predicted"/>
<dbReference type="EMBL" id="LAQL01000007">
    <property type="protein sequence ID" value="KLN60435.1"/>
    <property type="molecule type" value="Genomic_DNA"/>
</dbReference>
<dbReference type="OrthoDB" id="8481809at2"/>
<feature type="signal peptide" evidence="1">
    <location>
        <begin position="1"/>
        <end position="21"/>
    </location>
</feature>
<dbReference type="AlphaFoldDB" id="A0A0H2MUT0"/>
<dbReference type="RefSeq" id="WP_047764400.1">
    <property type="nucleotide sequence ID" value="NZ_LAQL01000007.1"/>
</dbReference>
<keyword evidence="1" id="KW-0732">Signal</keyword>
<sequence>MKKSFFIVSLILMSFSFSSHAFSQETFVPKNNRGQVMNLAALAKDAAWRQKISKKWKASQVKEEARKNKHVKTSFVILDHTQEAKLDSRQGTLPLYN</sequence>
<comment type="caution">
    <text evidence="2">The sequence shown here is derived from an EMBL/GenBank/DDBJ whole genome shotgun (WGS) entry which is preliminary data.</text>
</comment>
<evidence type="ECO:0000256" key="1">
    <source>
        <dbReference type="SAM" id="SignalP"/>
    </source>
</evidence>
<evidence type="ECO:0000313" key="2">
    <source>
        <dbReference type="EMBL" id="KLN60435.1"/>
    </source>
</evidence>
<reference evidence="2 3" key="1">
    <citation type="submission" date="2015-03" db="EMBL/GenBank/DDBJ databases">
        <title>Genome Sequence of Kiloniella spongiae MEBiC09566, isolated from a marine sponge.</title>
        <authorList>
            <person name="Shao Z."/>
            <person name="Wang L."/>
            <person name="Li X."/>
        </authorList>
    </citation>
    <scope>NUCLEOTIDE SEQUENCE [LARGE SCALE GENOMIC DNA]</scope>
    <source>
        <strain evidence="2 3">MEBiC09566</strain>
    </source>
</reference>
<protein>
    <submittedName>
        <fullName evidence="2">Uncharacterized protein</fullName>
    </submittedName>
</protein>
<evidence type="ECO:0000313" key="3">
    <source>
        <dbReference type="Proteomes" id="UP000035444"/>
    </source>
</evidence>
<feature type="chain" id="PRO_5002597418" evidence="1">
    <location>
        <begin position="22"/>
        <end position="97"/>
    </location>
</feature>
<name>A0A0H2MUT0_9PROT</name>
<accession>A0A0H2MUT0</accession>
<dbReference type="Proteomes" id="UP000035444">
    <property type="component" value="Unassembled WGS sequence"/>
</dbReference>
<gene>
    <name evidence="2" type="ORF">WH96_11910</name>
</gene>
<keyword evidence="3" id="KW-1185">Reference proteome</keyword>
<organism evidence="2 3">
    <name type="scientific">Kiloniella spongiae</name>
    <dbReference type="NCBI Taxonomy" id="1489064"/>
    <lineage>
        <taxon>Bacteria</taxon>
        <taxon>Pseudomonadati</taxon>
        <taxon>Pseudomonadota</taxon>
        <taxon>Alphaproteobacteria</taxon>
        <taxon>Rhodospirillales</taxon>
        <taxon>Kiloniellaceae</taxon>
        <taxon>Kiloniella</taxon>
    </lineage>
</organism>